<dbReference type="Proteomes" id="UP000006860">
    <property type="component" value="Chromosome"/>
</dbReference>
<feature type="compositionally biased region" description="Low complexity" evidence="1">
    <location>
        <begin position="211"/>
        <end position="232"/>
    </location>
</feature>
<keyword evidence="4" id="KW-1185">Reference proteome</keyword>
<feature type="compositionally biased region" description="Polar residues" evidence="1">
    <location>
        <begin position="130"/>
        <end position="142"/>
    </location>
</feature>
<evidence type="ECO:0000256" key="1">
    <source>
        <dbReference type="SAM" id="MobiDB-lite"/>
    </source>
</evidence>
<protein>
    <recommendedName>
        <fullName evidence="5">MJ0042 family finger-like protein</fullName>
    </recommendedName>
</protein>
<evidence type="ECO:0000256" key="2">
    <source>
        <dbReference type="SAM" id="Phobius"/>
    </source>
</evidence>
<organism evidence="3 4">
    <name type="scientific">Rubinisphaera brasiliensis (strain ATCC 49424 / DSM 5305 / JCM 21570 / IAM 15109 / NBRC 103401 / IFAM 1448)</name>
    <name type="common">Planctomyces brasiliensis</name>
    <dbReference type="NCBI Taxonomy" id="756272"/>
    <lineage>
        <taxon>Bacteria</taxon>
        <taxon>Pseudomonadati</taxon>
        <taxon>Planctomycetota</taxon>
        <taxon>Planctomycetia</taxon>
        <taxon>Planctomycetales</taxon>
        <taxon>Planctomycetaceae</taxon>
        <taxon>Rubinisphaera</taxon>
    </lineage>
</organism>
<keyword evidence="2" id="KW-0472">Membrane</keyword>
<dbReference type="EMBL" id="CP002546">
    <property type="protein sequence ID" value="ADY58872.1"/>
    <property type="molecule type" value="Genomic_DNA"/>
</dbReference>
<dbReference type="eggNOG" id="COG0515">
    <property type="taxonomic scope" value="Bacteria"/>
</dbReference>
<dbReference type="HOGENOM" id="CLU_438600_0_0_0"/>
<feature type="transmembrane region" description="Helical" evidence="2">
    <location>
        <begin position="177"/>
        <end position="198"/>
    </location>
</feature>
<evidence type="ECO:0000313" key="3">
    <source>
        <dbReference type="EMBL" id="ADY58872.1"/>
    </source>
</evidence>
<evidence type="ECO:0000313" key="4">
    <source>
        <dbReference type="Proteomes" id="UP000006860"/>
    </source>
</evidence>
<feature type="region of interest" description="Disordered" evidence="1">
    <location>
        <begin position="29"/>
        <end position="176"/>
    </location>
</feature>
<dbReference type="STRING" id="756272.Plabr_1260"/>
<feature type="compositionally biased region" description="Basic residues" evidence="1">
    <location>
        <begin position="166"/>
        <end position="175"/>
    </location>
</feature>
<feature type="compositionally biased region" description="Low complexity" evidence="1">
    <location>
        <begin position="150"/>
        <end position="165"/>
    </location>
</feature>
<keyword evidence="2" id="KW-0812">Transmembrane</keyword>
<dbReference type="Gene3D" id="2.20.28.160">
    <property type="match status" value="1"/>
</dbReference>
<accession>F0SMQ3</accession>
<feature type="compositionally biased region" description="Pro residues" evidence="1">
    <location>
        <begin position="75"/>
        <end position="85"/>
    </location>
</feature>
<dbReference type="AlphaFoldDB" id="F0SMQ3"/>
<dbReference type="OrthoDB" id="207848at2"/>
<dbReference type="KEGG" id="pbs:Plabr_1260"/>
<reference evidence="4" key="1">
    <citation type="submission" date="2011-02" db="EMBL/GenBank/DDBJ databases">
        <title>The complete genome of Planctomyces brasiliensis DSM 5305.</title>
        <authorList>
            <person name="Lucas S."/>
            <person name="Copeland A."/>
            <person name="Lapidus A."/>
            <person name="Bruce D."/>
            <person name="Goodwin L."/>
            <person name="Pitluck S."/>
            <person name="Kyrpides N."/>
            <person name="Mavromatis K."/>
            <person name="Pagani I."/>
            <person name="Ivanova N."/>
            <person name="Ovchinnikova G."/>
            <person name="Lu M."/>
            <person name="Detter J.C."/>
            <person name="Han C."/>
            <person name="Land M."/>
            <person name="Hauser L."/>
            <person name="Markowitz V."/>
            <person name="Cheng J.-F."/>
            <person name="Hugenholtz P."/>
            <person name="Woyke T."/>
            <person name="Wu D."/>
            <person name="Tindall B."/>
            <person name="Pomrenke H.G."/>
            <person name="Brambilla E."/>
            <person name="Klenk H.-P."/>
            <person name="Eisen J.A."/>
        </authorList>
    </citation>
    <scope>NUCLEOTIDE SEQUENCE [LARGE SCALE GENOMIC DNA]</scope>
    <source>
        <strain evidence="4">ATCC 49424 / DSM 5305 / JCM 21570 / NBRC 103401 / IFAM 1448</strain>
    </source>
</reference>
<gene>
    <name evidence="3" type="ordered locus">Plabr_1260</name>
</gene>
<keyword evidence="2" id="KW-1133">Transmembrane helix</keyword>
<proteinExistence type="predicted"/>
<feature type="region of interest" description="Disordered" evidence="1">
    <location>
        <begin position="209"/>
        <end position="237"/>
    </location>
</feature>
<sequence length="699" mass="75362">MAGLTIPCPKCDAPLKLKDRRLLGKTGKCPRCGHKFVLQEQTEAPLELVEEPPVGPAEGKNATWIPDSPAAATPPATPQQPPAGTPAPAAQTSPAPTPPPQQQDTGIPGLFGDSTEQPAAGGDDPLGFLNSEQPASSTQETANPLGDLVGASSPAAAPATAAATTSRRKRRRRRSSGGGTMMFLAILVLAAGGGFWYYQSTQSNPIVVKKSAPSSDTTSTAATDNTSNTPSAGTSARPARYNAVAEMSPTSGQPVELLHMPAGVRVVINLHPAQLWSSERKFAEFRASLGPLAPWLETKIQELAKQPPANIERMVIGLILGPRGVPPEVAAVVHLAEPQQRADLLATYTGRAHQEFNPNIKIENGRAYHIIDDQTISTCPELYVDDLETFAKSPAMTADNIQEMLKQTDRDRLLTVVFEPSDLDQHQNSLFPAGSELAVKKTLSFLGDDIWAAAWSLNVADDFYSQLVVRGENSVGPISLSKRYQERLDVIPELLLTSVQKMNPQRSGYRKLIGRYPAMMKVVSLATSVAVEGQFVQLGVLLPSKAAPNLALGTLLTWDESTRTDFTTQAVVTTQKPQKVDKAKLPMSERLQLKMDVDFRRTPLQEAFAYIADESKIPIEIDGDALKLAGFTKNMPQTFQMNNATTLQAIYGIVKNYEAESAPLAIHVDEKNNRILVLTVPVAAKQNLSTFDFKAAGMK</sequence>
<dbReference type="RefSeq" id="WP_013627605.1">
    <property type="nucleotide sequence ID" value="NC_015174.1"/>
</dbReference>
<name>F0SMQ3_RUBBR</name>
<evidence type="ECO:0008006" key="5">
    <source>
        <dbReference type="Google" id="ProtNLM"/>
    </source>
</evidence>